<accession>A0A8R1ULL5</accession>
<dbReference type="PANTHER" id="PTHR21459:SF2">
    <property type="entry name" value="PROTEIN CBG08968"/>
    <property type="match status" value="1"/>
</dbReference>
<organism evidence="2 3">
    <name type="scientific">Pristionchus pacificus</name>
    <name type="common">Parasitic nematode worm</name>
    <dbReference type="NCBI Taxonomy" id="54126"/>
    <lineage>
        <taxon>Eukaryota</taxon>
        <taxon>Metazoa</taxon>
        <taxon>Ecdysozoa</taxon>
        <taxon>Nematoda</taxon>
        <taxon>Chromadorea</taxon>
        <taxon>Rhabditida</taxon>
        <taxon>Rhabditina</taxon>
        <taxon>Diplogasteromorpha</taxon>
        <taxon>Diplogasteroidea</taxon>
        <taxon>Neodiplogasteridae</taxon>
        <taxon>Pristionchus</taxon>
    </lineage>
</organism>
<dbReference type="EnsemblMetazoa" id="PPA33789.1">
    <property type="protein sequence ID" value="PPA33789.1"/>
    <property type="gene ID" value="WBGene00272158"/>
</dbReference>
<accession>A0A2A6BTW6</accession>
<evidence type="ECO:0000313" key="3">
    <source>
        <dbReference type="Proteomes" id="UP000005239"/>
    </source>
</evidence>
<dbReference type="Proteomes" id="UP000005239">
    <property type="component" value="Unassembled WGS sequence"/>
</dbReference>
<name>A0A2A6BTW6_PRIPA</name>
<feature type="compositionally biased region" description="Basic and acidic residues" evidence="1">
    <location>
        <begin position="232"/>
        <end position="241"/>
    </location>
</feature>
<evidence type="ECO:0000313" key="2">
    <source>
        <dbReference type="EnsemblMetazoa" id="PPA33789.1"/>
    </source>
</evidence>
<dbReference type="PANTHER" id="PTHR21459">
    <property type="entry name" value="PROTEIN CBG08968"/>
    <property type="match status" value="1"/>
</dbReference>
<protein>
    <submittedName>
        <fullName evidence="2">Uncharacterized protein</fullName>
    </submittedName>
</protein>
<feature type="compositionally biased region" description="Low complexity" evidence="1">
    <location>
        <begin position="215"/>
        <end position="231"/>
    </location>
</feature>
<reference evidence="3" key="1">
    <citation type="journal article" date="2008" name="Nat. Genet.">
        <title>The Pristionchus pacificus genome provides a unique perspective on nematode lifestyle and parasitism.</title>
        <authorList>
            <person name="Dieterich C."/>
            <person name="Clifton S.W."/>
            <person name="Schuster L.N."/>
            <person name="Chinwalla A."/>
            <person name="Delehaunty K."/>
            <person name="Dinkelacker I."/>
            <person name="Fulton L."/>
            <person name="Fulton R."/>
            <person name="Godfrey J."/>
            <person name="Minx P."/>
            <person name="Mitreva M."/>
            <person name="Roeseler W."/>
            <person name="Tian H."/>
            <person name="Witte H."/>
            <person name="Yang S.P."/>
            <person name="Wilson R.K."/>
            <person name="Sommer R.J."/>
        </authorList>
    </citation>
    <scope>NUCLEOTIDE SEQUENCE [LARGE SCALE GENOMIC DNA]</scope>
    <source>
        <strain evidence="3">PS312</strain>
    </source>
</reference>
<gene>
    <name evidence="2" type="primary">WBGene00272158</name>
</gene>
<sequence>MDSSPLLATQESVNALTKLVEDLHVKLDKLFAAPSATLSMVPTVIEQSQKTTNLSYASIVRAFAESEKIKDKSQRAVLVGSQEKATPQETAQHDEEVLKEIIEATHDKDLKDAYISGSISHRRFPENKAPGRDCELIKFRGPSYRPLPSGYRNLKANENAKSSQQAKVTNPISNQSKLKSNSETISTTIPTVTAKSTAAPPADFVTTRKKEEKPSTTSPSLSTLPTSGGTTAKDERASSLH</sequence>
<reference evidence="2" key="2">
    <citation type="submission" date="2022-06" db="UniProtKB">
        <authorList>
            <consortium name="EnsemblMetazoa"/>
        </authorList>
    </citation>
    <scope>IDENTIFICATION</scope>
    <source>
        <strain evidence="2">PS312</strain>
    </source>
</reference>
<evidence type="ECO:0000256" key="1">
    <source>
        <dbReference type="SAM" id="MobiDB-lite"/>
    </source>
</evidence>
<keyword evidence="3" id="KW-1185">Reference proteome</keyword>
<dbReference type="AlphaFoldDB" id="A0A2A6BTW6"/>
<feature type="compositionally biased region" description="Polar residues" evidence="1">
    <location>
        <begin position="159"/>
        <end position="196"/>
    </location>
</feature>
<proteinExistence type="predicted"/>
<feature type="region of interest" description="Disordered" evidence="1">
    <location>
        <begin position="158"/>
        <end position="241"/>
    </location>
</feature>
<dbReference type="OrthoDB" id="5859941at2759"/>